<dbReference type="GO" id="GO:0006310">
    <property type="term" value="P:DNA recombination"/>
    <property type="evidence" value="ECO:0007669"/>
    <property type="project" value="UniProtKB-KW"/>
</dbReference>
<dbReference type="EC" id="6.5.1.1" evidence="1"/>
<proteinExistence type="inferred from homology"/>
<dbReference type="SUPFAM" id="SSF117018">
    <property type="entry name" value="ATP-dependent DNA ligase DNA-binding domain"/>
    <property type="match status" value="1"/>
</dbReference>
<dbReference type="GO" id="GO:0005524">
    <property type="term" value="F:ATP binding"/>
    <property type="evidence" value="ECO:0007669"/>
    <property type="project" value="UniProtKB-KW"/>
</dbReference>
<dbReference type="GO" id="GO:0003910">
    <property type="term" value="F:DNA ligase (ATP) activity"/>
    <property type="evidence" value="ECO:0007669"/>
    <property type="project" value="UniProtKB-EC"/>
</dbReference>
<dbReference type="InterPro" id="IPR036599">
    <property type="entry name" value="DNA_ligase_N_sf"/>
</dbReference>
<dbReference type="NCBIfam" id="TIGR00574">
    <property type="entry name" value="dnl1"/>
    <property type="match status" value="1"/>
</dbReference>
<dbReference type="Gene3D" id="3.30.470.30">
    <property type="entry name" value="DNA ligase/mRNA capping enzyme"/>
    <property type="match status" value="1"/>
</dbReference>
<dbReference type="Gene3D" id="2.40.50.140">
    <property type="entry name" value="Nucleic acid-binding proteins"/>
    <property type="match status" value="1"/>
</dbReference>
<evidence type="ECO:0000256" key="6">
    <source>
        <dbReference type="ARBA" id="ARBA00022741"/>
    </source>
</evidence>
<keyword evidence="15" id="KW-1185">Reference proteome</keyword>
<dbReference type="PROSITE" id="PS50160">
    <property type="entry name" value="DNA_LIGASE_A3"/>
    <property type="match status" value="1"/>
</dbReference>
<dbReference type="InterPro" id="IPR012308">
    <property type="entry name" value="DNA_ligase_ATP-dep_N"/>
</dbReference>
<dbReference type="SUPFAM" id="SSF56091">
    <property type="entry name" value="DNA ligase/mRNA capping enzyme, catalytic domain"/>
    <property type="match status" value="1"/>
</dbReference>
<dbReference type="PANTHER" id="PTHR45674">
    <property type="entry name" value="DNA LIGASE 1/3 FAMILY MEMBER"/>
    <property type="match status" value="1"/>
</dbReference>
<evidence type="ECO:0000256" key="8">
    <source>
        <dbReference type="ARBA" id="ARBA00022840"/>
    </source>
</evidence>
<keyword evidence="10" id="KW-0234">DNA repair</keyword>
<dbReference type="GO" id="GO:0006281">
    <property type="term" value="P:DNA repair"/>
    <property type="evidence" value="ECO:0007669"/>
    <property type="project" value="UniProtKB-KW"/>
</dbReference>
<evidence type="ECO:0000256" key="7">
    <source>
        <dbReference type="ARBA" id="ARBA00022763"/>
    </source>
</evidence>
<dbReference type="InterPro" id="IPR012340">
    <property type="entry name" value="NA-bd_OB-fold"/>
</dbReference>
<dbReference type="STRING" id="1610493.RPIT_05820"/>
<dbReference type="OrthoDB" id="3733803at2"/>
<dbReference type="PANTHER" id="PTHR45674:SF13">
    <property type="entry name" value="DNA LIGASE-RELATED"/>
    <property type="match status" value="1"/>
</dbReference>
<comment type="similarity">
    <text evidence="13">Belongs to the ATP-dependent DNA ligase family.</text>
</comment>
<accession>A0A1Q2CE89</accession>
<evidence type="ECO:0000313" key="15">
    <source>
        <dbReference type="Proteomes" id="UP000188324"/>
    </source>
</evidence>
<dbReference type="NCBIfam" id="NF002868">
    <property type="entry name" value="PRK03180.1"/>
    <property type="match status" value="1"/>
</dbReference>
<dbReference type="InterPro" id="IPR000977">
    <property type="entry name" value="DNA_ligase_ATP-dep"/>
</dbReference>
<evidence type="ECO:0000256" key="5">
    <source>
        <dbReference type="ARBA" id="ARBA00022723"/>
    </source>
</evidence>
<keyword evidence="2 14" id="KW-0436">Ligase</keyword>
<dbReference type="KEGG" id="tfl:RPIT_05820"/>
<keyword evidence="7" id="KW-0227">DNA damage</keyword>
<evidence type="ECO:0000256" key="3">
    <source>
        <dbReference type="ARBA" id="ARBA00022618"/>
    </source>
</evidence>
<evidence type="ECO:0000313" key="14">
    <source>
        <dbReference type="EMBL" id="AQP44390.1"/>
    </source>
</evidence>
<gene>
    <name evidence="14" type="ORF">RPIT_05820</name>
</gene>
<organism evidence="14 15">
    <name type="scientific">Tessaracoccus flavus</name>
    <dbReference type="NCBI Taxonomy" id="1610493"/>
    <lineage>
        <taxon>Bacteria</taxon>
        <taxon>Bacillati</taxon>
        <taxon>Actinomycetota</taxon>
        <taxon>Actinomycetes</taxon>
        <taxon>Propionibacteriales</taxon>
        <taxon>Propionibacteriaceae</taxon>
        <taxon>Tessaracoccus</taxon>
    </lineage>
</organism>
<evidence type="ECO:0000256" key="12">
    <source>
        <dbReference type="ARBA" id="ARBA00034003"/>
    </source>
</evidence>
<dbReference type="GO" id="GO:0071897">
    <property type="term" value="P:DNA biosynthetic process"/>
    <property type="evidence" value="ECO:0007669"/>
    <property type="project" value="InterPro"/>
</dbReference>
<dbReference type="Proteomes" id="UP000188324">
    <property type="component" value="Chromosome"/>
</dbReference>
<dbReference type="AlphaFoldDB" id="A0A1Q2CE89"/>
<keyword evidence="11" id="KW-0131">Cell cycle</keyword>
<dbReference type="InterPro" id="IPR012309">
    <property type="entry name" value="DNA_ligase_ATP-dep_C"/>
</dbReference>
<comment type="catalytic activity">
    <reaction evidence="12">
        <text>ATP + (deoxyribonucleotide)n-3'-hydroxyl + 5'-phospho-(deoxyribonucleotide)m = (deoxyribonucleotide)n+m + AMP + diphosphate.</text>
        <dbReference type="EC" id="6.5.1.1"/>
    </reaction>
</comment>
<dbReference type="RefSeq" id="WP_077341497.1">
    <property type="nucleotide sequence ID" value="NZ_CP019605.1"/>
</dbReference>
<name>A0A1Q2CE89_9ACTN</name>
<dbReference type="Pfam" id="PF04675">
    <property type="entry name" value="DNA_ligase_A_N"/>
    <property type="match status" value="1"/>
</dbReference>
<dbReference type="GO" id="GO:0046872">
    <property type="term" value="F:metal ion binding"/>
    <property type="evidence" value="ECO:0007669"/>
    <property type="project" value="UniProtKB-KW"/>
</dbReference>
<dbReference type="Pfam" id="PF01068">
    <property type="entry name" value="DNA_ligase_A_M"/>
    <property type="match status" value="1"/>
</dbReference>
<evidence type="ECO:0000256" key="10">
    <source>
        <dbReference type="ARBA" id="ARBA00023204"/>
    </source>
</evidence>
<keyword evidence="9" id="KW-0233">DNA recombination</keyword>
<protein>
    <recommendedName>
        <fullName evidence="1">DNA ligase (ATP)</fullName>
        <ecNumber evidence="1">6.5.1.1</ecNumber>
    </recommendedName>
</protein>
<evidence type="ECO:0000256" key="13">
    <source>
        <dbReference type="RuleBase" id="RU004196"/>
    </source>
</evidence>
<dbReference type="EMBL" id="CP019605">
    <property type="protein sequence ID" value="AQP44390.1"/>
    <property type="molecule type" value="Genomic_DNA"/>
</dbReference>
<keyword evidence="5" id="KW-0479">Metal-binding</keyword>
<evidence type="ECO:0000256" key="4">
    <source>
        <dbReference type="ARBA" id="ARBA00022705"/>
    </source>
</evidence>
<dbReference type="InterPro" id="IPR012310">
    <property type="entry name" value="DNA_ligase_ATP-dep_cent"/>
</dbReference>
<dbReference type="InterPro" id="IPR050191">
    <property type="entry name" value="ATP-dep_DNA_ligase"/>
</dbReference>
<dbReference type="SUPFAM" id="SSF50249">
    <property type="entry name" value="Nucleic acid-binding proteins"/>
    <property type="match status" value="1"/>
</dbReference>
<evidence type="ECO:0000256" key="11">
    <source>
        <dbReference type="ARBA" id="ARBA00023306"/>
    </source>
</evidence>
<keyword evidence="8" id="KW-0067">ATP-binding</keyword>
<sequence>MQLKTLVDAVAEVASTRSRTAKIELLASFLRQVEPEDLRTAIGLLVGKPPQGRLGVGARGLQAHRQRAADRPTLGLGDVGEAFDTLAEASGPGSTAVRASTLAGLMASATRSEQDHLARVILGDVRSGALEGILTDAVAAAAGQPKELVRRAAMLTGDLAETARRAMAGDDLQRIGLTPGVPVLPMLASTAATAAEAIAATGRSSVEHKLDGARLQVHRTGDEVWAYTRSLADITARVPEVVATVAAFPGGDLILDGETLTLDEDGSARPFQESMSRLSSHGGEGSLAVWFFDVLHAEGRTLIDEPLETRRAVLARIVGDRLIRGAETSVPGEAQRVLDDALAAGQEGIVVKSLDAPYAAGRRGNNWVKVKPVYTYDLVVLGIEWGSGRRAGTLSNIHLGARDPEGRFGEPGGFVMVGKTFKGMTDEILRWQTEHFAALETGRTEWGITVAPTTVVEIAIDGVQRSSRYPGGVALRFARVKRYRTGADEKAPAEADTIDTLRALLR</sequence>
<evidence type="ECO:0000256" key="2">
    <source>
        <dbReference type="ARBA" id="ARBA00022598"/>
    </source>
</evidence>
<keyword evidence="3" id="KW-0132">Cell division</keyword>
<reference evidence="14 15" key="1">
    <citation type="journal article" date="2016" name="Int. J. Syst. Evol. Microbiol.">
        <title>Tessaracoccus flavus sp. nov., isolated from the drainage system of a lindane-producing factory.</title>
        <authorList>
            <person name="Kumari R."/>
            <person name="Singh P."/>
            <person name="Schumann P."/>
            <person name="Lal R."/>
        </authorList>
    </citation>
    <scope>NUCLEOTIDE SEQUENCE [LARGE SCALE GENOMIC DNA]</scope>
    <source>
        <strain evidence="14 15">RP1T</strain>
    </source>
</reference>
<keyword evidence="4" id="KW-0235">DNA replication</keyword>
<evidence type="ECO:0000256" key="1">
    <source>
        <dbReference type="ARBA" id="ARBA00012727"/>
    </source>
</evidence>
<dbReference type="Pfam" id="PF04679">
    <property type="entry name" value="DNA_ligase_A_C"/>
    <property type="match status" value="1"/>
</dbReference>
<evidence type="ECO:0000256" key="9">
    <source>
        <dbReference type="ARBA" id="ARBA00023172"/>
    </source>
</evidence>
<dbReference type="GO" id="GO:0006260">
    <property type="term" value="P:DNA replication"/>
    <property type="evidence" value="ECO:0007669"/>
    <property type="project" value="UniProtKB-KW"/>
</dbReference>
<keyword evidence="6" id="KW-0547">Nucleotide-binding</keyword>
<dbReference type="GO" id="GO:0051301">
    <property type="term" value="P:cell division"/>
    <property type="evidence" value="ECO:0007669"/>
    <property type="project" value="UniProtKB-KW"/>
</dbReference>
<dbReference type="Gene3D" id="1.10.3260.10">
    <property type="entry name" value="DNA ligase, ATP-dependent, N-terminal domain"/>
    <property type="match status" value="1"/>
</dbReference>
<dbReference type="GO" id="GO:0003677">
    <property type="term" value="F:DNA binding"/>
    <property type="evidence" value="ECO:0007669"/>
    <property type="project" value="InterPro"/>
</dbReference>